<proteinExistence type="predicted"/>
<comment type="caution">
    <text evidence="2">The sequence shown here is derived from an EMBL/GenBank/DDBJ whole genome shotgun (WGS) entry which is preliminary data.</text>
</comment>
<dbReference type="EMBL" id="JAWWNJ010000165">
    <property type="protein sequence ID" value="KAK6977790.1"/>
    <property type="molecule type" value="Genomic_DNA"/>
</dbReference>
<protein>
    <submittedName>
        <fullName evidence="2">Uncharacterized protein</fullName>
    </submittedName>
</protein>
<keyword evidence="3" id="KW-1185">Reference proteome</keyword>
<sequence length="163" mass="18024">MFHPSFTQGGATNPGNPWSQHHGLAPSQPDPQFVTPPQSTYVIPQSAPTRQHVPVHGVSQNQMPPVTLHAPRYHPHRYILSMTLHRRFLLVARQRHRSASGHINIADLGPVPKPFSLLSSGWTDADKYQNINRGGWKPVELDRNKSCWSAGAGAHGGAQESQR</sequence>
<feature type="region of interest" description="Disordered" evidence="1">
    <location>
        <begin position="1"/>
        <end position="42"/>
    </location>
</feature>
<reference evidence="2 3" key="1">
    <citation type="journal article" date="2024" name="J Genomics">
        <title>Draft genome sequencing and assembly of Favolaschia claudopus CIRM-BRFM 2984 isolated from oak limbs.</title>
        <authorList>
            <person name="Navarro D."/>
            <person name="Drula E."/>
            <person name="Chaduli D."/>
            <person name="Cazenave R."/>
            <person name="Ahrendt S."/>
            <person name="Wang J."/>
            <person name="Lipzen A."/>
            <person name="Daum C."/>
            <person name="Barry K."/>
            <person name="Grigoriev I.V."/>
            <person name="Favel A."/>
            <person name="Rosso M.N."/>
            <person name="Martin F."/>
        </authorList>
    </citation>
    <scope>NUCLEOTIDE SEQUENCE [LARGE SCALE GENOMIC DNA]</scope>
    <source>
        <strain evidence="2 3">CIRM-BRFM 2984</strain>
    </source>
</reference>
<gene>
    <name evidence="2" type="ORF">R3P38DRAFT_2809878</name>
</gene>
<feature type="compositionally biased region" description="Polar residues" evidence="1">
    <location>
        <begin position="1"/>
        <end position="19"/>
    </location>
</feature>
<evidence type="ECO:0000313" key="3">
    <source>
        <dbReference type="Proteomes" id="UP001362999"/>
    </source>
</evidence>
<accession>A0AAV9ZDA7</accession>
<dbReference type="AlphaFoldDB" id="A0AAV9ZDA7"/>
<evidence type="ECO:0000256" key="1">
    <source>
        <dbReference type="SAM" id="MobiDB-lite"/>
    </source>
</evidence>
<name>A0AAV9ZDA7_9AGAR</name>
<evidence type="ECO:0000313" key="2">
    <source>
        <dbReference type="EMBL" id="KAK6977790.1"/>
    </source>
</evidence>
<dbReference type="Proteomes" id="UP001362999">
    <property type="component" value="Unassembled WGS sequence"/>
</dbReference>
<organism evidence="2 3">
    <name type="scientific">Favolaschia claudopus</name>
    <dbReference type="NCBI Taxonomy" id="2862362"/>
    <lineage>
        <taxon>Eukaryota</taxon>
        <taxon>Fungi</taxon>
        <taxon>Dikarya</taxon>
        <taxon>Basidiomycota</taxon>
        <taxon>Agaricomycotina</taxon>
        <taxon>Agaricomycetes</taxon>
        <taxon>Agaricomycetidae</taxon>
        <taxon>Agaricales</taxon>
        <taxon>Marasmiineae</taxon>
        <taxon>Mycenaceae</taxon>
        <taxon>Favolaschia</taxon>
    </lineage>
</organism>